<feature type="signal peptide" evidence="2">
    <location>
        <begin position="1"/>
        <end position="20"/>
    </location>
</feature>
<dbReference type="EMBL" id="WHWB01034705">
    <property type="protein sequence ID" value="KAJ7405488.1"/>
    <property type="molecule type" value="Genomic_DNA"/>
</dbReference>
<evidence type="ECO:0000256" key="1">
    <source>
        <dbReference type="SAM" id="MobiDB-lite"/>
    </source>
</evidence>
<feature type="chain" id="PRO_5046931129" evidence="2">
    <location>
        <begin position="21"/>
        <end position="497"/>
    </location>
</feature>
<gene>
    <name evidence="3" type="ORF">WISP_139289</name>
</gene>
<dbReference type="Proteomes" id="UP001145742">
    <property type="component" value="Unassembled WGS sequence"/>
</dbReference>
<sequence>MGSSRQRSHVALLILDGSLCQVWIGKLGSREGPLREATWQLTILLVDEAAAGQTQVTLCRAWSICPVPTLFQVISAERGPPHILCACQQPRGQAKGDEEMDHSPSKQHHAAVGAAARPIPKVAFFQHSNHQHISFATSGAFIVFSPRSHHNKATDPFQHGLLLEGHWPIILQKTEDAHCFTSANEINASINYSFRVALSGISDHALNGKYILIAQAGILHYRESEAGKQRAGAVATIDMSWGGFLRKAQMLTDAHLLNEECSMPVQILGWVKFKVQTENPEETKCFKGYVLDMVSEEKSSELLVPKYNLPVFSKIFVLKIAGERGQGISSTNLHGGRTKNSGKKRRAWPDYQSTEEVTNLCGKGIQKTSGIWLEPELIGDIQTGPIRLLSLMRERINHNVEIPNLNKPENADTDSFHEHSIWQMAADNGDRPLKRMDLKACLFTKDVQAVQHGSSCKIKPSGFQIQIPPFFEVDVKNLPVLSHIQHVISRTTKYARS</sequence>
<proteinExistence type="predicted"/>
<evidence type="ECO:0000256" key="2">
    <source>
        <dbReference type="SAM" id="SignalP"/>
    </source>
</evidence>
<reference evidence="3" key="1">
    <citation type="submission" date="2019-10" db="EMBL/GenBank/DDBJ databases">
        <authorList>
            <person name="Soares A.E.R."/>
            <person name="Aleixo A."/>
            <person name="Schneider P."/>
            <person name="Miyaki C.Y."/>
            <person name="Schneider M.P."/>
            <person name="Mello C."/>
            <person name="Vasconcelos A.T.R."/>
        </authorList>
    </citation>
    <scope>NUCLEOTIDE SEQUENCE</scope>
    <source>
        <tissue evidence="3">Muscle</tissue>
    </source>
</reference>
<evidence type="ECO:0000313" key="3">
    <source>
        <dbReference type="EMBL" id="KAJ7405488.1"/>
    </source>
</evidence>
<feature type="region of interest" description="Disordered" evidence="1">
    <location>
        <begin position="329"/>
        <end position="349"/>
    </location>
</feature>
<keyword evidence="4" id="KW-1185">Reference proteome</keyword>
<keyword evidence="2" id="KW-0732">Signal</keyword>
<evidence type="ECO:0000313" key="4">
    <source>
        <dbReference type="Proteomes" id="UP001145742"/>
    </source>
</evidence>
<protein>
    <submittedName>
        <fullName evidence="3">Uncharacterized protein</fullName>
    </submittedName>
</protein>
<comment type="caution">
    <text evidence="3">The sequence shown here is derived from an EMBL/GenBank/DDBJ whole genome shotgun (WGS) entry which is preliminary data.</text>
</comment>
<accession>A0ABQ9CSJ9</accession>
<organism evidence="3 4">
    <name type="scientific">Willisornis vidua</name>
    <name type="common">Xingu scale-backed antbird</name>
    <dbReference type="NCBI Taxonomy" id="1566151"/>
    <lineage>
        <taxon>Eukaryota</taxon>
        <taxon>Metazoa</taxon>
        <taxon>Chordata</taxon>
        <taxon>Craniata</taxon>
        <taxon>Vertebrata</taxon>
        <taxon>Euteleostomi</taxon>
        <taxon>Archelosauria</taxon>
        <taxon>Archosauria</taxon>
        <taxon>Dinosauria</taxon>
        <taxon>Saurischia</taxon>
        <taxon>Theropoda</taxon>
        <taxon>Coelurosauria</taxon>
        <taxon>Aves</taxon>
        <taxon>Neognathae</taxon>
        <taxon>Neoaves</taxon>
        <taxon>Telluraves</taxon>
        <taxon>Australaves</taxon>
        <taxon>Passeriformes</taxon>
        <taxon>Thamnophilidae</taxon>
        <taxon>Willisornis</taxon>
    </lineage>
</organism>
<feature type="compositionally biased region" description="Basic residues" evidence="1">
    <location>
        <begin position="336"/>
        <end position="346"/>
    </location>
</feature>
<name>A0ABQ9CSJ9_9PASS</name>